<keyword evidence="4" id="KW-0067">ATP-binding</keyword>
<evidence type="ECO:0000313" key="9">
    <source>
        <dbReference type="EMBL" id="QPS08606.1"/>
    </source>
</evidence>
<feature type="domain" description="Fido" evidence="8">
    <location>
        <begin position="52"/>
        <end position="188"/>
    </location>
</feature>
<evidence type="ECO:0000256" key="7">
    <source>
        <dbReference type="ARBA" id="ARBA00048696"/>
    </source>
</evidence>
<dbReference type="PROSITE" id="PS51459">
    <property type="entry name" value="FIDO"/>
    <property type="match status" value="1"/>
</dbReference>
<dbReference type="PANTHER" id="PTHR39560">
    <property type="entry name" value="PROTEIN ADENYLYLTRANSFERASE FIC-RELATED"/>
    <property type="match status" value="1"/>
</dbReference>
<sequence length="247" mass="27714">MFDPFGDFQNAGYLRNIEGLKDPQEIKVQEHLFFEANLEEALVFLGSIRGKVRYRDFLRVHAILFSDFYPWAGQDRHALGVARLVGRGTGLQFEASELCQRAVEWGLDMGNDVRTLRDKPGTVMGAFAWGHPFLDGNGRSMLLIHAELCHRAGFAIDWRASNKEAYLQALTLEIQNPQDRHLDTYLRPLITAVGTQATLLEHLLALPGLNGQADVRQAGLDIAYHAEDQQAVQAYLEMKRARGEPAA</sequence>
<dbReference type="GO" id="GO:0005524">
    <property type="term" value="F:ATP binding"/>
    <property type="evidence" value="ECO:0007669"/>
    <property type="project" value="UniProtKB-KW"/>
</dbReference>
<dbReference type="PANTHER" id="PTHR39560:SF1">
    <property type="entry name" value="PROTEIN ADENYLYLTRANSFERASE FIC-RELATED"/>
    <property type="match status" value="1"/>
</dbReference>
<gene>
    <name evidence="9" type="ORF">I6G66_00580</name>
</gene>
<evidence type="ECO:0000259" key="8">
    <source>
        <dbReference type="PROSITE" id="PS51459"/>
    </source>
</evidence>
<protein>
    <recommendedName>
        <fullName evidence="5">protein adenylyltransferase</fullName>
        <ecNumber evidence="5">2.7.7.108</ecNumber>
    </recommendedName>
</protein>
<keyword evidence="2" id="KW-0548">Nucleotidyltransferase</keyword>
<dbReference type="InterPro" id="IPR036597">
    <property type="entry name" value="Fido-like_dom_sf"/>
</dbReference>
<dbReference type="EMBL" id="CP065668">
    <property type="protein sequence ID" value="QPS08606.1"/>
    <property type="molecule type" value="Genomic_DNA"/>
</dbReference>
<dbReference type="AlphaFoldDB" id="A0A7T2VYZ3"/>
<organism evidence="9 10">
    <name type="scientific">Delftia acidovorans</name>
    <name type="common">Pseudomonas acidovorans</name>
    <name type="synonym">Comamonas acidovorans</name>
    <dbReference type="NCBI Taxonomy" id="80866"/>
    <lineage>
        <taxon>Bacteria</taxon>
        <taxon>Pseudomonadati</taxon>
        <taxon>Pseudomonadota</taxon>
        <taxon>Betaproteobacteria</taxon>
        <taxon>Burkholderiales</taxon>
        <taxon>Comamonadaceae</taxon>
        <taxon>Delftia</taxon>
    </lineage>
</organism>
<dbReference type="Gene3D" id="1.10.3290.10">
    <property type="entry name" value="Fido-like domain"/>
    <property type="match status" value="1"/>
</dbReference>
<keyword evidence="1" id="KW-0808">Transferase</keyword>
<dbReference type="Proteomes" id="UP000594778">
    <property type="component" value="Chromosome"/>
</dbReference>
<evidence type="ECO:0000313" key="10">
    <source>
        <dbReference type="Proteomes" id="UP000594778"/>
    </source>
</evidence>
<keyword evidence="3" id="KW-0547">Nucleotide-binding</keyword>
<evidence type="ECO:0000256" key="6">
    <source>
        <dbReference type="ARBA" id="ARBA00047939"/>
    </source>
</evidence>
<evidence type="ECO:0000256" key="1">
    <source>
        <dbReference type="ARBA" id="ARBA00022679"/>
    </source>
</evidence>
<name>A0A7T2VYZ3_DELAC</name>
<dbReference type="RefSeq" id="WP_197955868.1">
    <property type="nucleotide sequence ID" value="NZ_CP065668.1"/>
</dbReference>
<evidence type="ECO:0000256" key="5">
    <source>
        <dbReference type="ARBA" id="ARBA00034531"/>
    </source>
</evidence>
<reference evidence="9 10" key="1">
    <citation type="submission" date="2020-12" db="EMBL/GenBank/DDBJ databases">
        <title>FDA dAtabase for Regulatory Grade micrObial Sequences (FDA-ARGOS): Supporting development and validation of Infectious Disease Dx tests.</title>
        <authorList>
            <person name="Sproer C."/>
            <person name="Gronow S."/>
            <person name="Severitt S."/>
            <person name="Schroder I."/>
            <person name="Tallon L."/>
            <person name="Sadzewicz L."/>
            <person name="Zhao X."/>
            <person name="Boylan J."/>
            <person name="Ott S."/>
            <person name="Bowen H."/>
            <person name="Vavikolanu K."/>
            <person name="Mehta A."/>
            <person name="Aluvathingal J."/>
            <person name="Nadendla S."/>
            <person name="Lowell S."/>
            <person name="Myers T."/>
            <person name="Yan Y."/>
            <person name="Sichtig H."/>
        </authorList>
    </citation>
    <scope>NUCLEOTIDE SEQUENCE [LARGE SCALE GENOMIC DNA]</scope>
    <source>
        <strain evidence="9 10">FDAARGOS_909</strain>
    </source>
</reference>
<comment type="catalytic activity">
    <reaction evidence="6">
        <text>L-threonyl-[protein] + ATP = 3-O-(5'-adenylyl)-L-threonyl-[protein] + diphosphate</text>
        <dbReference type="Rhea" id="RHEA:54292"/>
        <dbReference type="Rhea" id="RHEA-COMP:11060"/>
        <dbReference type="Rhea" id="RHEA-COMP:13847"/>
        <dbReference type="ChEBI" id="CHEBI:30013"/>
        <dbReference type="ChEBI" id="CHEBI:30616"/>
        <dbReference type="ChEBI" id="CHEBI:33019"/>
        <dbReference type="ChEBI" id="CHEBI:138113"/>
        <dbReference type="EC" id="2.7.7.108"/>
    </reaction>
</comment>
<proteinExistence type="predicted"/>
<accession>A0A7T2VYZ3</accession>
<dbReference type="Pfam" id="PF02661">
    <property type="entry name" value="Fic"/>
    <property type="match status" value="1"/>
</dbReference>
<dbReference type="GO" id="GO:0051302">
    <property type="term" value="P:regulation of cell division"/>
    <property type="evidence" value="ECO:0007669"/>
    <property type="project" value="TreeGrafter"/>
</dbReference>
<dbReference type="EC" id="2.7.7.108" evidence="5"/>
<comment type="catalytic activity">
    <reaction evidence="7">
        <text>L-tyrosyl-[protein] + ATP = O-(5'-adenylyl)-L-tyrosyl-[protein] + diphosphate</text>
        <dbReference type="Rhea" id="RHEA:54288"/>
        <dbReference type="Rhea" id="RHEA-COMP:10136"/>
        <dbReference type="Rhea" id="RHEA-COMP:13846"/>
        <dbReference type="ChEBI" id="CHEBI:30616"/>
        <dbReference type="ChEBI" id="CHEBI:33019"/>
        <dbReference type="ChEBI" id="CHEBI:46858"/>
        <dbReference type="ChEBI" id="CHEBI:83624"/>
        <dbReference type="EC" id="2.7.7.108"/>
    </reaction>
</comment>
<dbReference type="InterPro" id="IPR003812">
    <property type="entry name" value="Fido"/>
</dbReference>
<evidence type="ECO:0000256" key="2">
    <source>
        <dbReference type="ARBA" id="ARBA00022695"/>
    </source>
</evidence>
<dbReference type="SUPFAM" id="SSF140931">
    <property type="entry name" value="Fic-like"/>
    <property type="match status" value="1"/>
</dbReference>
<dbReference type="GO" id="GO:0070733">
    <property type="term" value="F:AMPylase activity"/>
    <property type="evidence" value="ECO:0007669"/>
    <property type="project" value="UniProtKB-EC"/>
</dbReference>
<evidence type="ECO:0000256" key="3">
    <source>
        <dbReference type="ARBA" id="ARBA00022741"/>
    </source>
</evidence>
<evidence type="ECO:0000256" key="4">
    <source>
        <dbReference type="ARBA" id="ARBA00022840"/>
    </source>
</evidence>